<evidence type="ECO:0000256" key="3">
    <source>
        <dbReference type="ARBA" id="ARBA00023002"/>
    </source>
</evidence>
<comment type="pathway">
    <text evidence="1">Cofactor biosynthesis; adenosylcobalamin biosynthesis.</text>
</comment>
<reference evidence="4" key="1">
    <citation type="journal article" date="2020" name="mSystems">
        <title>Genome- and Community-Level Interaction Insights into Carbon Utilization and Element Cycling Functions of Hydrothermarchaeota in Hydrothermal Sediment.</title>
        <authorList>
            <person name="Zhou Z."/>
            <person name="Liu Y."/>
            <person name="Xu W."/>
            <person name="Pan J."/>
            <person name="Luo Z.H."/>
            <person name="Li M."/>
        </authorList>
    </citation>
    <scope>NUCLEOTIDE SEQUENCE [LARGE SCALE GENOMIC DNA]</scope>
    <source>
        <strain evidence="4">HyVt-323</strain>
    </source>
</reference>
<comment type="caution">
    <text evidence="4">The sequence shown here is derived from an EMBL/GenBank/DDBJ whole genome shotgun (WGS) entry which is preliminary data.</text>
</comment>
<dbReference type="InterPro" id="IPR003723">
    <property type="entry name" value="Precorrin-6x_reduct"/>
</dbReference>
<evidence type="ECO:0000256" key="2">
    <source>
        <dbReference type="ARBA" id="ARBA00022573"/>
    </source>
</evidence>
<dbReference type="Proteomes" id="UP000885704">
    <property type="component" value="Unassembled WGS sequence"/>
</dbReference>
<keyword evidence="3" id="KW-0560">Oxidoreductase</keyword>
<dbReference type="PANTHER" id="PTHR36925">
    <property type="entry name" value="COBALT-PRECORRIN-6A REDUCTASE"/>
    <property type="match status" value="1"/>
</dbReference>
<name>A0A7V1FN14_9RHOB</name>
<proteinExistence type="predicted"/>
<dbReference type="RefSeq" id="WP_273054004.1">
    <property type="nucleotide sequence ID" value="NZ_DRFN01000026.1"/>
</dbReference>
<dbReference type="AlphaFoldDB" id="A0A7V1FN14"/>
<dbReference type="EMBL" id="DRFN01000026">
    <property type="protein sequence ID" value="HDZ52308.1"/>
    <property type="molecule type" value="Genomic_DNA"/>
</dbReference>
<dbReference type="PROSITE" id="PS51014">
    <property type="entry name" value="COBK_CBIJ"/>
    <property type="match status" value="1"/>
</dbReference>
<organism evidence="4">
    <name type="scientific">Sulfitobacter litoralis</name>
    <dbReference type="NCBI Taxonomy" id="335975"/>
    <lineage>
        <taxon>Bacteria</taxon>
        <taxon>Pseudomonadati</taxon>
        <taxon>Pseudomonadota</taxon>
        <taxon>Alphaproteobacteria</taxon>
        <taxon>Rhodobacterales</taxon>
        <taxon>Roseobacteraceae</taxon>
        <taxon>Sulfitobacter</taxon>
    </lineage>
</organism>
<evidence type="ECO:0000313" key="4">
    <source>
        <dbReference type="EMBL" id="HDZ52308.1"/>
    </source>
</evidence>
<sequence>MNQSPNILLIAGSAEAHEIATAMAAAGVSARAVLRRAERSFGPLAVPSEIWSPRDVDEVEAYLRVHKFTAVLDAGHGFDADISQIAFGAAAQLNLPYVRIVRPMWDITAPAERAASVAEAALMIRSKARVFAATGRGTLDQYHPFSGARLYLRQTNAEARSALPPFAEAVFGQPPFTRAAEAELFRRLQIDTLVLRNVGGAPSRPKLDAALDLGLRVIVIDRPSPPAGAQALHGAEAGLRWIETLPRKGVGL</sequence>
<accession>A0A7V1FN14</accession>
<protein>
    <submittedName>
        <fullName evidence="4">Precorrin-6A/cobalt-precorrin-6A reductase</fullName>
    </submittedName>
</protein>
<dbReference type="Pfam" id="PF02571">
    <property type="entry name" value="CbiJ"/>
    <property type="match status" value="1"/>
</dbReference>
<keyword evidence="2" id="KW-0169">Cobalamin biosynthesis</keyword>
<dbReference type="PANTHER" id="PTHR36925:SF1">
    <property type="entry name" value="COBALT-PRECORRIN-6A REDUCTASE"/>
    <property type="match status" value="1"/>
</dbReference>
<dbReference type="UniPathway" id="UPA00148"/>
<evidence type="ECO:0000256" key="1">
    <source>
        <dbReference type="ARBA" id="ARBA00004953"/>
    </source>
</evidence>
<dbReference type="GO" id="GO:0009236">
    <property type="term" value="P:cobalamin biosynthetic process"/>
    <property type="evidence" value="ECO:0007669"/>
    <property type="project" value="UniProtKB-UniPathway"/>
</dbReference>
<dbReference type="GO" id="GO:0016994">
    <property type="term" value="F:precorrin-6A reductase activity"/>
    <property type="evidence" value="ECO:0007669"/>
    <property type="project" value="InterPro"/>
</dbReference>
<gene>
    <name evidence="4" type="ORF">ENH63_11145</name>
</gene>